<feature type="transmembrane region" description="Helical" evidence="1">
    <location>
        <begin position="175"/>
        <end position="199"/>
    </location>
</feature>
<evidence type="ECO:0000313" key="4">
    <source>
        <dbReference type="Proteomes" id="UP000217790"/>
    </source>
</evidence>
<dbReference type="OMA" id="HIHWSIA"/>
<dbReference type="Proteomes" id="UP000217790">
    <property type="component" value="Unassembled WGS sequence"/>
</dbReference>
<evidence type="ECO:0000313" key="3">
    <source>
        <dbReference type="EMBL" id="PBK90916.1"/>
    </source>
</evidence>
<protein>
    <recommendedName>
        <fullName evidence="2">DUF6534 domain-containing protein</fullName>
    </recommendedName>
</protein>
<feature type="transmembrane region" description="Helical" evidence="1">
    <location>
        <begin position="6"/>
        <end position="32"/>
    </location>
</feature>
<keyword evidence="1" id="KW-0812">Transmembrane</keyword>
<dbReference type="InParanoid" id="A0A2H3DTZ1"/>
<dbReference type="STRING" id="47427.A0A2H3DTZ1"/>
<feature type="domain" description="DUF6534" evidence="2">
    <location>
        <begin position="184"/>
        <end position="273"/>
    </location>
</feature>
<keyword evidence="1" id="KW-1133">Transmembrane helix</keyword>
<dbReference type="InterPro" id="IPR045339">
    <property type="entry name" value="DUF6534"/>
</dbReference>
<dbReference type="EMBL" id="KZ293663">
    <property type="protein sequence ID" value="PBK90916.1"/>
    <property type="molecule type" value="Genomic_DNA"/>
</dbReference>
<dbReference type="Pfam" id="PF20152">
    <property type="entry name" value="DUF6534"/>
    <property type="match status" value="1"/>
</dbReference>
<gene>
    <name evidence="3" type="ORF">ARMGADRAFT_1166583</name>
</gene>
<feature type="transmembrane region" description="Helical" evidence="1">
    <location>
        <begin position="81"/>
        <end position="103"/>
    </location>
</feature>
<keyword evidence="1" id="KW-0472">Membrane</keyword>
<name>A0A2H3DTZ1_ARMGA</name>
<accession>A0A2H3DTZ1</accession>
<organism evidence="3 4">
    <name type="scientific">Armillaria gallica</name>
    <name type="common">Bulbous honey fungus</name>
    <name type="synonym">Armillaria bulbosa</name>
    <dbReference type="NCBI Taxonomy" id="47427"/>
    <lineage>
        <taxon>Eukaryota</taxon>
        <taxon>Fungi</taxon>
        <taxon>Dikarya</taxon>
        <taxon>Basidiomycota</taxon>
        <taxon>Agaricomycotina</taxon>
        <taxon>Agaricomycetes</taxon>
        <taxon>Agaricomycetidae</taxon>
        <taxon>Agaricales</taxon>
        <taxon>Marasmiineae</taxon>
        <taxon>Physalacriaceae</taxon>
        <taxon>Armillaria</taxon>
    </lineage>
</organism>
<dbReference type="AlphaFoldDB" id="A0A2H3DTZ1"/>
<proteinExistence type="predicted"/>
<evidence type="ECO:0000259" key="2">
    <source>
        <dbReference type="Pfam" id="PF20152"/>
    </source>
</evidence>
<evidence type="ECO:0000256" key="1">
    <source>
        <dbReference type="SAM" id="Phobius"/>
    </source>
</evidence>
<reference evidence="4" key="1">
    <citation type="journal article" date="2017" name="Nat. Ecol. Evol.">
        <title>Genome expansion and lineage-specific genetic innovations in the forest pathogenic fungi Armillaria.</title>
        <authorList>
            <person name="Sipos G."/>
            <person name="Prasanna A.N."/>
            <person name="Walter M.C."/>
            <person name="O'Connor E."/>
            <person name="Balint B."/>
            <person name="Krizsan K."/>
            <person name="Kiss B."/>
            <person name="Hess J."/>
            <person name="Varga T."/>
            <person name="Slot J."/>
            <person name="Riley R."/>
            <person name="Boka B."/>
            <person name="Rigling D."/>
            <person name="Barry K."/>
            <person name="Lee J."/>
            <person name="Mihaltcheva S."/>
            <person name="LaButti K."/>
            <person name="Lipzen A."/>
            <person name="Waldron R."/>
            <person name="Moloney N.M."/>
            <person name="Sperisen C."/>
            <person name="Kredics L."/>
            <person name="Vagvoelgyi C."/>
            <person name="Patrignani A."/>
            <person name="Fitzpatrick D."/>
            <person name="Nagy I."/>
            <person name="Doyle S."/>
            <person name="Anderson J.B."/>
            <person name="Grigoriev I.V."/>
            <person name="Gueldener U."/>
            <person name="Muensterkoetter M."/>
            <person name="Nagy L.G."/>
        </authorList>
    </citation>
    <scope>NUCLEOTIDE SEQUENCE [LARGE SCALE GENOMIC DNA]</scope>
    <source>
        <strain evidence="4">Ar21-2</strain>
    </source>
</reference>
<sequence>MDVLGTYGAMLAGGFVAAMLSGVVTIQALIYFRLYMQDSWRKKVMVLAIWVLDIVHSTFIFVSLFDYLVNHFGVQDRTDHIHWSIALTIVVTAMQTLIAHCYFSEKIHKSSDRNWAITVPILALAFFRLGERYRSVIRIVFDPSIPRVLVAASVSTFEMIRLHRFSAFNEDYPGWIFTTGLSLSSAVDVLITAWLCYFLHLLRRRIDAPSSMLQVIDSLTLYTLENGLLTSVATTASLICWLVMPTNLVFLGLHFVIEKLYANSVLASLNTRKELRELREKVRAWGDLPVLSSEDFYTQYQPRYAEVAYRSRGKMRQLEVTIKKTVERRVHDEESILVPQREDYSPYTRLPRKPTVLEWRNSRAADRSPL</sequence>
<dbReference type="PANTHER" id="PTHR40465:SF1">
    <property type="entry name" value="DUF6534 DOMAIN-CONTAINING PROTEIN"/>
    <property type="match status" value="1"/>
</dbReference>
<dbReference type="PANTHER" id="PTHR40465">
    <property type="entry name" value="CHROMOSOME 1, WHOLE GENOME SHOTGUN SEQUENCE"/>
    <property type="match status" value="1"/>
</dbReference>
<feature type="transmembrane region" description="Helical" evidence="1">
    <location>
        <begin position="44"/>
        <end position="69"/>
    </location>
</feature>
<dbReference type="OrthoDB" id="3206554at2759"/>
<keyword evidence="4" id="KW-1185">Reference proteome</keyword>